<evidence type="ECO:0000313" key="2">
    <source>
        <dbReference type="Proteomes" id="UP000292082"/>
    </source>
</evidence>
<dbReference type="EMBL" id="ML145168">
    <property type="protein sequence ID" value="TBU55470.1"/>
    <property type="molecule type" value="Genomic_DNA"/>
</dbReference>
<dbReference type="Proteomes" id="UP000292082">
    <property type="component" value="Unassembled WGS sequence"/>
</dbReference>
<protein>
    <recommendedName>
        <fullName evidence="3">SHSP domain-containing protein</fullName>
    </recommendedName>
</protein>
<evidence type="ECO:0008006" key="3">
    <source>
        <dbReference type="Google" id="ProtNLM"/>
    </source>
</evidence>
<proteinExistence type="predicted"/>
<evidence type="ECO:0000313" key="1">
    <source>
        <dbReference type="EMBL" id="TBU55470.1"/>
    </source>
</evidence>
<name>A0A4Q9PMK4_9APHY</name>
<keyword evidence="2" id="KW-1185">Reference proteome</keyword>
<sequence length="197" mass="21009">MSSATSVRYAALPTSGASKSAISLPSLAIPPASESLLAPSPGVSNPSLLHPLMPFPSPSVFQSSLYSPGLAPPSPQPSTFIPESPIAHARRAPSPGRTPPMLLYSTPLQHTLEVRLPAGLSSEMVTISVKKGARLAVVADLWHREHDSHYEWEVIFAQSDVDMASIRAVFDVNGQLVIHVRRRSGIDGLPPPLICSR</sequence>
<dbReference type="AlphaFoldDB" id="A0A4Q9PMK4"/>
<reference evidence="1 2" key="1">
    <citation type="submission" date="2019-01" db="EMBL/GenBank/DDBJ databases">
        <title>Draft genome sequences of three monokaryotic isolates of the white-rot basidiomycete fungus Dichomitus squalens.</title>
        <authorList>
            <consortium name="DOE Joint Genome Institute"/>
            <person name="Lopez S.C."/>
            <person name="Andreopoulos B."/>
            <person name="Pangilinan J."/>
            <person name="Lipzen A."/>
            <person name="Riley R."/>
            <person name="Ahrendt S."/>
            <person name="Ng V."/>
            <person name="Barry K."/>
            <person name="Daum C."/>
            <person name="Grigoriev I.V."/>
            <person name="Hilden K.S."/>
            <person name="Makela M.R."/>
            <person name="de Vries R.P."/>
        </authorList>
    </citation>
    <scope>NUCLEOTIDE SEQUENCE [LARGE SCALE GENOMIC DNA]</scope>
    <source>
        <strain evidence="1 2">CBS 464.89</strain>
    </source>
</reference>
<accession>A0A4Q9PMK4</accession>
<dbReference type="STRING" id="114155.A0A4Q9PMK4"/>
<organism evidence="1 2">
    <name type="scientific">Dichomitus squalens</name>
    <dbReference type="NCBI Taxonomy" id="114155"/>
    <lineage>
        <taxon>Eukaryota</taxon>
        <taxon>Fungi</taxon>
        <taxon>Dikarya</taxon>
        <taxon>Basidiomycota</taxon>
        <taxon>Agaricomycotina</taxon>
        <taxon>Agaricomycetes</taxon>
        <taxon>Polyporales</taxon>
        <taxon>Polyporaceae</taxon>
        <taxon>Dichomitus</taxon>
    </lineage>
</organism>
<gene>
    <name evidence="1" type="ORF">BD310DRAFT_933698</name>
</gene>